<dbReference type="Proteomes" id="UP000265618">
    <property type="component" value="Unassembled WGS sequence"/>
</dbReference>
<feature type="non-terminal residue" evidence="2">
    <location>
        <position position="1"/>
    </location>
</feature>
<feature type="compositionally biased region" description="Acidic residues" evidence="1">
    <location>
        <begin position="49"/>
        <end position="58"/>
    </location>
</feature>
<dbReference type="EMBL" id="BDIP01010790">
    <property type="protein sequence ID" value="GIQ92871.1"/>
    <property type="molecule type" value="Genomic_DNA"/>
</dbReference>
<feature type="non-terminal residue" evidence="2">
    <location>
        <position position="80"/>
    </location>
</feature>
<feature type="compositionally biased region" description="Basic and acidic residues" evidence="1">
    <location>
        <begin position="37"/>
        <end position="48"/>
    </location>
</feature>
<name>A0A9K3DDN9_9EUKA</name>
<protein>
    <submittedName>
        <fullName evidence="2">Uncharacterized protein</fullName>
    </submittedName>
</protein>
<dbReference type="AlphaFoldDB" id="A0A9K3DDN9"/>
<reference evidence="2 3" key="1">
    <citation type="journal article" date="2018" name="PLoS ONE">
        <title>The draft genome of Kipferlia bialata reveals reductive genome evolution in fornicate parasites.</title>
        <authorList>
            <person name="Tanifuji G."/>
            <person name="Takabayashi S."/>
            <person name="Kume K."/>
            <person name="Takagi M."/>
            <person name="Nakayama T."/>
            <person name="Kamikawa R."/>
            <person name="Inagaki Y."/>
            <person name="Hashimoto T."/>
        </authorList>
    </citation>
    <scope>NUCLEOTIDE SEQUENCE [LARGE SCALE GENOMIC DNA]</scope>
    <source>
        <strain evidence="2">NY0173</strain>
    </source>
</reference>
<evidence type="ECO:0000313" key="2">
    <source>
        <dbReference type="EMBL" id="GIQ92871.1"/>
    </source>
</evidence>
<proteinExistence type="predicted"/>
<feature type="region of interest" description="Disordered" evidence="1">
    <location>
        <begin position="1"/>
        <end position="80"/>
    </location>
</feature>
<keyword evidence="3" id="KW-1185">Reference proteome</keyword>
<organism evidence="2 3">
    <name type="scientific">Kipferlia bialata</name>
    <dbReference type="NCBI Taxonomy" id="797122"/>
    <lineage>
        <taxon>Eukaryota</taxon>
        <taxon>Metamonada</taxon>
        <taxon>Carpediemonas-like organisms</taxon>
        <taxon>Kipferlia</taxon>
    </lineage>
</organism>
<evidence type="ECO:0000313" key="3">
    <source>
        <dbReference type="Proteomes" id="UP000265618"/>
    </source>
</evidence>
<evidence type="ECO:0000256" key="1">
    <source>
        <dbReference type="SAM" id="MobiDB-lite"/>
    </source>
</evidence>
<gene>
    <name evidence="2" type="ORF">KIPB_016905</name>
</gene>
<accession>A0A9K3DDN9</accession>
<comment type="caution">
    <text evidence="2">The sequence shown here is derived from an EMBL/GenBank/DDBJ whole genome shotgun (WGS) entry which is preliminary data.</text>
</comment>
<sequence length="80" mass="8631">PNRLNVAVSPALDERQRVGGTRRGADIVPGPDALTGKVRDRERERETEGGEDSVEDSIEASNTSVSGVYSPRSHHLVGHQ</sequence>